<name>A0A372ZK49_9ACTN</name>
<accession>A0A372ZK49</accession>
<organism evidence="2 3">
    <name type="scientific">Kitasatospora xanthocidica</name>
    <dbReference type="NCBI Taxonomy" id="83382"/>
    <lineage>
        <taxon>Bacteria</taxon>
        <taxon>Bacillati</taxon>
        <taxon>Actinomycetota</taxon>
        <taxon>Actinomycetes</taxon>
        <taxon>Kitasatosporales</taxon>
        <taxon>Streptomycetaceae</taxon>
        <taxon>Kitasatospora</taxon>
    </lineage>
</organism>
<gene>
    <name evidence="2" type="ORF">DR950_38065</name>
</gene>
<dbReference type="AlphaFoldDB" id="A0A372ZK49"/>
<evidence type="ECO:0000256" key="1">
    <source>
        <dbReference type="SAM" id="MobiDB-lite"/>
    </source>
</evidence>
<protein>
    <submittedName>
        <fullName evidence="2">Uncharacterized protein</fullName>
    </submittedName>
</protein>
<feature type="region of interest" description="Disordered" evidence="1">
    <location>
        <begin position="1"/>
        <end position="26"/>
    </location>
</feature>
<comment type="caution">
    <text evidence="2">The sequence shown here is derived from an EMBL/GenBank/DDBJ whole genome shotgun (WGS) entry which is preliminary data.</text>
</comment>
<feature type="region of interest" description="Disordered" evidence="1">
    <location>
        <begin position="72"/>
        <end position="111"/>
    </location>
</feature>
<proteinExistence type="predicted"/>
<sequence>MAQEVDWADFPCKQAGHEPASGDSMRVEARGDWPLESGVVPLEAVVAREVGQVDFPCADCRRAGSPAQRLYARRGHGDQTLTLGRRGGSGQSLRQKSAGSTSRATDQKGFRERAAWEVGWADFPRGQPMRVARALPWG</sequence>
<reference evidence="2 3" key="1">
    <citation type="submission" date="2018-08" db="EMBL/GenBank/DDBJ databases">
        <title>Diversity &amp; Physiological Properties of Lignin-Decomposing Actinobacteria from Soil.</title>
        <authorList>
            <person name="Roh S.G."/>
            <person name="Kim S.B."/>
        </authorList>
    </citation>
    <scope>NUCLEOTIDE SEQUENCE [LARGE SCALE GENOMIC DNA]</scope>
    <source>
        <strain evidence="2 3">MMS17-GH009</strain>
    </source>
</reference>
<evidence type="ECO:0000313" key="2">
    <source>
        <dbReference type="EMBL" id="RGD56111.1"/>
    </source>
</evidence>
<dbReference type="Proteomes" id="UP000263377">
    <property type="component" value="Unassembled WGS sequence"/>
</dbReference>
<keyword evidence="3" id="KW-1185">Reference proteome</keyword>
<evidence type="ECO:0000313" key="3">
    <source>
        <dbReference type="Proteomes" id="UP000263377"/>
    </source>
</evidence>
<dbReference type="EMBL" id="QVIG01000002">
    <property type="protein sequence ID" value="RGD56111.1"/>
    <property type="molecule type" value="Genomic_DNA"/>
</dbReference>